<evidence type="ECO:0000313" key="2">
    <source>
        <dbReference type="EMBL" id="RUT06440.1"/>
    </source>
</evidence>
<dbReference type="GO" id="GO:0120147">
    <property type="term" value="F:formylglycine-generating oxidase activity"/>
    <property type="evidence" value="ECO:0007669"/>
    <property type="project" value="TreeGrafter"/>
</dbReference>
<dbReference type="AlphaFoldDB" id="A0A3S1CLZ9"/>
<dbReference type="InterPro" id="IPR016187">
    <property type="entry name" value="CTDL_fold"/>
</dbReference>
<protein>
    <recommendedName>
        <fullName evidence="1">Sulfatase-modifying factor enzyme-like domain-containing protein</fullName>
    </recommendedName>
</protein>
<gene>
    <name evidence="2" type="ORF">DSM106972_026970</name>
</gene>
<evidence type="ECO:0000259" key="1">
    <source>
        <dbReference type="Pfam" id="PF03781"/>
    </source>
</evidence>
<dbReference type="InterPro" id="IPR042095">
    <property type="entry name" value="SUMF_sf"/>
</dbReference>
<dbReference type="PANTHER" id="PTHR23150:SF19">
    <property type="entry name" value="FORMYLGLYCINE-GENERATING ENZYME"/>
    <property type="match status" value="1"/>
</dbReference>
<reference evidence="2" key="2">
    <citation type="journal article" date="2019" name="Genome Biol. Evol.">
        <title>Day and night: Metabolic profiles and evolutionary relationships of six axenic non-marine cyanobacteria.</title>
        <authorList>
            <person name="Will S.E."/>
            <person name="Henke P."/>
            <person name="Boedeker C."/>
            <person name="Huang S."/>
            <person name="Brinkmann H."/>
            <person name="Rohde M."/>
            <person name="Jarek M."/>
            <person name="Friedl T."/>
            <person name="Seufert S."/>
            <person name="Schumacher M."/>
            <person name="Overmann J."/>
            <person name="Neumann-Schaal M."/>
            <person name="Petersen J."/>
        </authorList>
    </citation>
    <scope>NUCLEOTIDE SEQUENCE [LARGE SCALE GENOMIC DNA]</scope>
    <source>
        <strain evidence="2">PCC 7102</strain>
    </source>
</reference>
<proteinExistence type="predicted"/>
<dbReference type="SUPFAM" id="SSF56436">
    <property type="entry name" value="C-type lectin-like"/>
    <property type="match status" value="1"/>
</dbReference>
<dbReference type="OrthoDB" id="9768004at2"/>
<dbReference type="Gene3D" id="3.90.1580.10">
    <property type="entry name" value="paralog of FGE (formylglycine-generating enzyme)"/>
    <property type="match status" value="1"/>
</dbReference>
<sequence length="528" mass="60877">MPNSPSVNQLSKREDLTTRRLRVIVQRYGEEKHKEQVLLLAYHAAFPLTLTSDLLYCLRETFVKDCPWYAVADILLSGLCETIGYDLYEMEAETRNALLRCLEEKLGKQRLRELDNFMFQYISNRLDQKDNDYRWTPLTYLIADDEKFDTLKRKLRKLILSLSKEDIEWRKLSEKYDDFLQERGFKPLLSKDELHPLDEEEQKIAAALGVELKPFEYYVAVITDDELEELKPFQFATVTVDTHGQIIKREKKEAFFFTEYLGETPGKPAALGIEMVAIPGGSFIMGAPENEQGHRDNESPQHKVTVQPFFIGKYPITQAQWKFVAQLPQINRELKLDPSEFKGDNRPVECVSWNSAVEFCSRLSEYTGRTYTLPSEAEWEYACRAGTTTPFHFGETITSELASYNGSETYANAPKGKSRRKTTPVGSFRVANAFGLYDMHGNVWEWCLDDWHNSYEGAPNDGSAWLDDKNDNSSQAHRYTVARGGSWYTEAQYIRSAYRDFNDGSERVNYFDDVVGFRVVCGVGRILQ</sequence>
<dbReference type="InterPro" id="IPR051043">
    <property type="entry name" value="Sulfatase_Mod_Factor_Kinase"/>
</dbReference>
<name>A0A3S1CLZ9_9CYAN</name>
<organism evidence="2 3">
    <name type="scientific">Dulcicalothrix desertica PCC 7102</name>
    <dbReference type="NCBI Taxonomy" id="232991"/>
    <lineage>
        <taxon>Bacteria</taxon>
        <taxon>Bacillati</taxon>
        <taxon>Cyanobacteriota</taxon>
        <taxon>Cyanophyceae</taxon>
        <taxon>Nostocales</taxon>
        <taxon>Calotrichaceae</taxon>
        <taxon>Dulcicalothrix</taxon>
    </lineage>
</organism>
<feature type="domain" description="Sulfatase-modifying factor enzyme-like" evidence="1">
    <location>
        <begin position="274"/>
        <end position="520"/>
    </location>
</feature>
<reference evidence="2" key="1">
    <citation type="submission" date="2018-12" db="EMBL/GenBank/DDBJ databases">
        <authorList>
            <person name="Will S."/>
            <person name="Neumann-Schaal M."/>
            <person name="Henke P."/>
        </authorList>
    </citation>
    <scope>NUCLEOTIDE SEQUENCE</scope>
    <source>
        <strain evidence="2">PCC 7102</strain>
    </source>
</reference>
<dbReference type="EMBL" id="RSCL01000006">
    <property type="protein sequence ID" value="RUT06440.1"/>
    <property type="molecule type" value="Genomic_DNA"/>
</dbReference>
<dbReference type="InterPro" id="IPR005532">
    <property type="entry name" value="SUMF_dom"/>
</dbReference>
<comment type="caution">
    <text evidence="2">The sequence shown here is derived from an EMBL/GenBank/DDBJ whole genome shotgun (WGS) entry which is preliminary data.</text>
</comment>
<accession>A0A3S1CLZ9</accession>
<evidence type="ECO:0000313" key="3">
    <source>
        <dbReference type="Proteomes" id="UP000271624"/>
    </source>
</evidence>
<dbReference type="RefSeq" id="WP_127081253.1">
    <property type="nucleotide sequence ID" value="NZ_RSCL01000006.1"/>
</dbReference>
<keyword evidence="3" id="KW-1185">Reference proteome</keyword>
<dbReference type="Pfam" id="PF03781">
    <property type="entry name" value="FGE-sulfatase"/>
    <property type="match status" value="1"/>
</dbReference>
<dbReference type="Proteomes" id="UP000271624">
    <property type="component" value="Unassembled WGS sequence"/>
</dbReference>
<dbReference type="PANTHER" id="PTHR23150">
    <property type="entry name" value="SULFATASE MODIFYING FACTOR 1, 2"/>
    <property type="match status" value="1"/>
</dbReference>